<comment type="function">
    <text evidence="11">Participates in chain elongation of fatty acids. Catalyzes the reduction of trans-2-enoyl-CoAs of varying chain lengths from 6:1 to 16:1, having maximum activity with 10:1 CoA. Has no 2,4-dienoyl-CoA reductase activity.</text>
</comment>
<keyword evidence="21" id="KW-0472">Membrane</keyword>
<dbReference type="GO" id="GO:0006633">
    <property type="term" value="P:fatty acid biosynthetic process"/>
    <property type="evidence" value="ECO:0007669"/>
    <property type="project" value="UniProtKB-KW"/>
</dbReference>
<evidence type="ECO:0000256" key="5">
    <source>
        <dbReference type="ARBA" id="ARBA00022832"/>
    </source>
</evidence>
<dbReference type="SUPFAM" id="SSF51735">
    <property type="entry name" value="NAD(P)-binding Rossmann-fold domains"/>
    <property type="match status" value="1"/>
</dbReference>
<evidence type="ECO:0000256" key="10">
    <source>
        <dbReference type="ARBA" id="ARBA00023160"/>
    </source>
</evidence>
<evidence type="ECO:0000256" key="2">
    <source>
        <dbReference type="ARBA" id="ARBA00005189"/>
    </source>
</evidence>
<proteinExistence type="predicted"/>
<dbReference type="EMBL" id="BARW01014210">
    <property type="protein sequence ID" value="GAI73898.1"/>
    <property type="molecule type" value="Genomic_DNA"/>
</dbReference>
<comment type="subunit">
    <text evidence="12">Interacts with PEX5, probably required to target it into peroxisomes.</text>
</comment>
<evidence type="ECO:0000256" key="15">
    <source>
        <dbReference type="ARBA" id="ARBA00047570"/>
    </source>
</evidence>
<evidence type="ECO:0000256" key="20">
    <source>
        <dbReference type="ARBA" id="ARBA00049559"/>
    </source>
</evidence>
<dbReference type="PANTHER" id="PTHR24317">
    <property type="entry name" value="PEROXISOMAL TRANS-2-ENOYL-COA REDUCTASE"/>
    <property type="match status" value="1"/>
</dbReference>
<protein>
    <recommendedName>
        <fullName evidence="14">Peroxisomal trans-2-enoyl-CoA reductase</fullName>
        <ecNumber evidence="13">1.3.1.38</ecNumber>
    </recommendedName>
</protein>
<keyword evidence="21" id="KW-0812">Transmembrane</keyword>
<comment type="catalytic activity">
    <reaction evidence="15">
        <text>(2E)-dodecenoyl-CoA + NADPH + H(+) = dodecanoyl-CoA + NADP(+)</text>
        <dbReference type="Rhea" id="RHEA:44964"/>
        <dbReference type="ChEBI" id="CHEBI:15378"/>
        <dbReference type="ChEBI" id="CHEBI:57330"/>
        <dbReference type="ChEBI" id="CHEBI:57375"/>
        <dbReference type="ChEBI" id="CHEBI:57783"/>
        <dbReference type="ChEBI" id="CHEBI:58349"/>
    </reaction>
    <physiologicalReaction direction="left-to-right" evidence="15">
        <dbReference type="Rhea" id="RHEA:44965"/>
    </physiologicalReaction>
</comment>
<comment type="pathway">
    <text evidence="2">Lipid metabolism.</text>
</comment>
<dbReference type="GO" id="GO:0005777">
    <property type="term" value="C:peroxisome"/>
    <property type="evidence" value="ECO:0007669"/>
    <property type="project" value="UniProtKB-SubCell"/>
</dbReference>
<dbReference type="Gene3D" id="3.40.50.720">
    <property type="entry name" value="NAD(P)-binding Rossmann-like Domain"/>
    <property type="match status" value="1"/>
</dbReference>
<comment type="catalytic activity">
    <reaction evidence="17">
        <text>(2E)-hexenoyl-CoA + NADPH + H(+) = hexanoyl-CoA + NADP(+)</text>
        <dbReference type="Rhea" id="RHEA:44956"/>
        <dbReference type="ChEBI" id="CHEBI:15378"/>
        <dbReference type="ChEBI" id="CHEBI:57783"/>
        <dbReference type="ChEBI" id="CHEBI:58349"/>
        <dbReference type="ChEBI" id="CHEBI:62077"/>
        <dbReference type="ChEBI" id="CHEBI:62620"/>
    </reaction>
    <physiologicalReaction direction="left-to-right" evidence="17">
        <dbReference type="Rhea" id="RHEA:44957"/>
    </physiologicalReaction>
</comment>
<dbReference type="InterPro" id="IPR052388">
    <property type="entry name" value="Peroxisomal_t2-enoyl-CoA_red"/>
</dbReference>
<keyword evidence="5" id="KW-0276">Fatty acid metabolism</keyword>
<evidence type="ECO:0000256" key="8">
    <source>
        <dbReference type="ARBA" id="ARBA00023098"/>
    </source>
</evidence>
<evidence type="ECO:0000256" key="12">
    <source>
        <dbReference type="ARBA" id="ARBA00038622"/>
    </source>
</evidence>
<dbReference type="AlphaFoldDB" id="X1R031"/>
<dbReference type="EC" id="1.3.1.38" evidence="13"/>
<name>X1R031_9ZZZZ</name>
<evidence type="ECO:0000313" key="22">
    <source>
        <dbReference type="EMBL" id="GAI73898.1"/>
    </source>
</evidence>
<sequence length="55" mass="5900">SIEEETAKQAQDSPFNRLASPQEFANVAVFLVSPAAAYLTGTMIVVDGGMYKATY</sequence>
<keyword evidence="9" id="KW-0576">Peroxisome</keyword>
<keyword evidence="10" id="KW-0275">Fatty acid biosynthesis</keyword>
<keyword evidence="8" id="KW-0443">Lipid metabolism</keyword>
<gene>
    <name evidence="22" type="ORF">S12H4_25386</name>
</gene>
<evidence type="ECO:0000256" key="3">
    <source>
        <dbReference type="ARBA" id="ARBA00022516"/>
    </source>
</evidence>
<accession>X1R031</accession>
<evidence type="ECO:0000256" key="11">
    <source>
        <dbReference type="ARBA" id="ARBA00037124"/>
    </source>
</evidence>
<keyword evidence="7" id="KW-0560">Oxidoreductase</keyword>
<evidence type="ECO:0000256" key="18">
    <source>
        <dbReference type="ARBA" id="ARBA00049251"/>
    </source>
</evidence>
<dbReference type="InterPro" id="IPR002347">
    <property type="entry name" value="SDR_fam"/>
</dbReference>
<comment type="catalytic activity">
    <reaction evidence="20">
        <text>(2E)-octenoyl-CoA + NADPH + H(+) = octanoyl-CoA + NADP(+)</text>
        <dbReference type="Rhea" id="RHEA:44952"/>
        <dbReference type="ChEBI" id="CHEBI:15378"/>
        <dbReference type="ChEBI" id="CHEBI:57386"/>
        <dbReference type="ChEBI" id="CHEBI:57783"/>
        <dbReference type="ChEBI" id="CHEBI:58349"/>
        <dbReference type="ChEBI" id="CHEBI:62242"/>
    </reaction>
    <physiologicalReaction direction="left-to-right" evidence="20">
        <dbReference type="Rhea" id="RHEA:44953"/>
    </physiologicalReaction>
</comment>
<dbReference type="InterPro" id="IPR036291">
    <property type="entry name" value="NAD(P)-bd_dom_sf"/>
</dbReference>
<comment type="catalytic activity">
    <reaction evidence="19">
        <text>(2E)-decenoyl-CoA + NADPH + H(+) = decanoyl-CoA + NADP(+)</text>
        <dbReference type="Rhea" id="RHEA:44960"/>
        <dbReference type="ChEBI" id="CHEBI:15378"/>
        <dbReference type="ChEBI" id="CHEBI:57783"/>
        <dbReference type="ChEBI" id="CHEBI:58349"/>
        <dbReference type="ChEBI" id="CHEBI:61406"/>
        <dbReference type="ChEBI" id="CHEBI:61430"/>
    </reaction>
    <physiologicalReaction direction="left-to-right" evidence="19">
        <dbReference type="Rhea" id="RHEA:44961"/>
    </physiologicalReaction>
</comment>
<evidence type="ECO:0000256" key="6">
    <source>
        <dbReference type="ARBA" id="ARBA00022857"/>
    </source>
</evidence>
<comment type="caution">
    <text evidence="22">The sequence shown here is derived from an EMBL/GenBank/DDBJ whole genome shotgun (WGS) entry which is preliminary data.</text>
</comment>
<organism evidence="22">
    <name type="scientific">marine sediment metagenome</name>
    <dbReference type="NCBI Taxonomy" id="412755"/>
    <lineage>
        <taxon>unclassified sequences</taxon>
        <taxon>metagenomes</taxon>
        <taxon>ecological metagenomes</taxon>
    </lineage>
</organism>
<keyword evidence="6" id="KW-0521">NADP</keyword>
<comment type="subcellular location">
    <subcellularLocation>
        <location evidence="1">Peroxisome</location>
    </subcellularLocation>
</comment>
<dbReference type="Pfam" id="PF13561">
    <property type="entry name" value="adh_short_C2"/>
    <property type="match status" value="1"/>
</dbReference>
<evidence type="ECO:0000256" key="1">
    <source>
        <dbReference type="ARBA" id="ARBA00004275"/>
    </source>
</evidence>
<reference evidence="22" key="1">
    <citation type="journal article" date="2014" name="Front. Microbiol.">
        <title>High frequency of phylogenetically diverse reductive dehalogenase-homologous genes in deep subseafloor sedimentary metagenomes.</title>
        <authorList>
            <person name="Kawai M."/>
            <person name="Futagami T."/>
            <person name="Toyoda A."/>
            <person name="Takaki Y."/>
            <person name="Nishi S."/>
            <person name="Hori S."/>
            <person name="Arai W."/>
            <person name="Tsubouchi T."/>
            <person name="Morono Y."/>
            <person name="Uchiyama I."/>
            <person name="Ito T."/>
            <person name="Fujiyama A."/>
            <person name="Inagaki F."/>
            <person name="Takami H."/>
        </authorList>
    </citation>
    <scope>NUCLEOTIDE SEQUENCE</scope>
    <source>
        <strain evidence="22">Expedition CK06-06</strain>
    </source>
</reference>
<dbReference type="PANTHER" id="PTHR24317:SF7">
    <property type="entry name" value="PEROXISOMAL TRANS-2-ENOYL-COA REDUCTASE"/>
    <property type="match status" value="1"/>
</dbReference>
<evidence type="ECO:0000256" key="9">
    <source>
        <dbReference type="ARBA" id="ARBA00023140"/>
    </source>
</evidence>
<keyword evidence="4" id="KW-0597">Phosphoprotein</keyword>
<comment type="catalytic activity">
    <reaction evidence="16">
        <text>(2E)-tetradecenoyl-CoA + NADPH + H(+) = tetradecanoyl-CoA + NADP(+)</text>
        <dbReference type="Rhea" id="RHEA:44968"/>
        <dbReference type="ChEBI" id="CHEBI:15378"/>
        <dbReference type="ChEBI" id="CHEBI:57385"/>
        <dbReference type="ChEBI" id="CHEBI:57783"/>
        <dbReference type="ChEBI" id="CHEBI:58349"/>
        <dbReference type="ChEBI" id="CHEBI:61405"/>
    </reaction>
    <physiologicalReaction direction="left-to-right" evidence="16">
        <dbReference type="Rhea" id="RHEA:44969"/>
    </physiologicalReaction>
</comment>
<comment type="catalytic activity">
    <reaction evidence="18">
        <text>a (2E)-enoyl-CoA + NADPH + H(+) = a 2,3-saturated acyl-CoA + NADP(+)</text>
        <dbReference type="Rhea" id="RHEA:33763"/>
        <dbReference type="ChEBI" id="CHEBI:15378"/>
        <dbReference type="ChEBI" id="CHEBI:57783"/>
        <dbReference type="ChEBI" id="CHEBI:58349"/>
        <dbReference type="ChEBI" id="CHEBI:58856"/>
        <dbReference type="ChEBI" id="CHEBI:65111"/>
        <dbReference type="EC" id="1.3.1.38"/>
    </reaction>
    <physiologicalReaction direction="left-to-right" evidence="18">
        <dbReference type="Rhea" id="RHEA:33764"/>
    </physiologicalReaction>
</comment>
<evidence type="ECO:0000256" key="7">
    <source>
        <dbReference type="ARBA" id="ARBA00023002"/>
    </source>
</evidence>
<keyword evidence="21" id="KW-1133">Transmembrane helix</keyword>
<dbReference type="GO" id="GO:0019166">
    <property type="term" value="F:trans-2-enoyl-CoA reductase (NADPH) activity"/>
    <property type="evidence" value="ECO:0007669"/>
    <property type="project" value="UniProtKB-EC"/>
</dbReference>
<evidence type="ECO:0000256" key="4">
    <source>
        <dbReference type="ARBA" id="ARBA00022553"/>
    </source>
</evidence>
<evidence type="ECO:0000256" key="17">
    <source>
        <dbReference type="ARBA" id="ARBA00049108"/>
    </source>
</evidence>
<evidence type="ECO:0000256" key="14">
    <source>
        <dbReference type="ARBA" id="ARBA00041063"/>
    </source>
</evidence>
<keyword evidence="3" id="KW-0444">Lipid biosynthesis</keyword>
<evidence type="ECO:0000256" key="21">
    <source>
        <dbReference type="SAM" id="Phobius"/>
    </source>
</evidence>
<feature type="transmembrane region" description="Helical" evidence="21">
    <location>
        <begin position="24"/>
        <end position="46"/>
    </location>
</feature>
<evidence type="ECO:0000256" key="13">
    <source>
        <dbReference type="ARBA" id="ARBA00038849"/>
    </source>
</evidence>
<evidence type="ECO:0000256" key="19">
    <source>
        <dbReference type="ARBA" id="ARBA00049386"/>
    </source>
</evidence>
<evidence type="ECO:0000256" key="16">
    <source>
        <dbReference type="ARBA" id="ARBA00048686"/>
    </source>
</evidence>
<feature type="non-terminal residue" evidence="22">
    <location>
        <position position="1"/>
    </location>
</feature>